<proteinExistence type="predicted"/>
<name>A0A816FUR0_ADIRI</name>
<evidence type="ECO:0000313" key="2">
    <source>
        <dbReference type="Proteomes" id="UP000663828"/>
    </source>
</evidence>
<accession>A0A816FUR0</accession>
<dbReference type="Proteomes" id="UP000663828">
    <property type="component" value="Unassembled WGS sequence"/>
</dbReference>
<sequence>MTTVDQMEEQMKPIIHSRRSPTRMISTKSTLQQFRLHPERFLSQSNRYLPLLRRQALKAQSHLKDTDGSDLTYDDAKSFLSEEIESNHSKKPKVRAPKKIDLMETTVVDTSERTMALSRLRQREYTHLQKLVHSKSIDHILEPLSPSKQPQSRCLKDVLHSIDSLRCSTTCQNQQRRQSDIERNISKLGILIF</sequence>
<organism evidence="1 2">
    <name type="scientific">Adineta ricciae</name>
    <name type="common">Rotifer</name>
    <dbReference type="NCBI Taxonomy" id="249248"/>
    <lineage>
        <taxon>Eukaryota</taxon>
        <taxon>Metazoa</taxon>
        <taxon>Spiralia</taxon>
        <taxon>Gnathifera</taxon>
        <taxon>Rotifera</taxon>
        <taxon>Eurotatoria</taxon>
        <taxon>Bdelloidea</taxon>
        <taxon>Adinetida</taxon>
        <taxon>Adinetidae</taxon>
        <taxon>Adineta</taxon>
    </lineage>
</organism>
<comment type="caution">
    <text evidence="1">The sequence shown here is derived from an EMBL/GenBank/DDBJ whole genome shotgun (WGS) entry which is preliminary data.</text>
</comment>
<gene>
    <name evidence="1" type="ORF">XAT740_LOCUS57761</name>
</gene>
<protein>
    <submittedName>
        <fullName evidence="1">Uncharacterized protein</fullName>
    </submittedName>
</protein>
<dbReference type="EMBL" id="CAJNOR010012136">
    <property type="protein sequence ID" value="CAF1665891.1"/>
    <property type="molecule type" value="Genomic_DNA"/>
</dbReference>
<dbReference type="AlphaFoldDB" id="A0A816FUR0"/>
<reference evidence="1" key="1">
    <citation type="submission" date="2021-02" db="EMBL/GenBank/DDBJ databases">
        <authorList>
            <person name="Nowell W R."/>
        </authorList>
    </citation>
    <scope>NUCLEOTIDE SEQUENCE</scope>
</reference>
<keyword evidence="2" id="KW-1185">Reference proteome</keyword>
<evidence type="ECO:0000313" key="1">
    <source>
        <dbReference type="EMBL" id="CAF1665891.1"/>
    </source>
</evidence>